<dbReference type="Gene3D" id="3.30.530.20">
    <property type="match status" value="1"/>
</dbReference>
<dbReference type="AlphaFoldDB" id="A0A091UFT3"/>
<dbReference type="Proteomes" id="UP000053700">
    <property type="component" value="Unassembled WGS sequence"/>
</dbReference>
<feature type="non-terminal residue" evidence="1">
    <location>
        <position position="73"/>
    </location>
</feature>
<gene>
    <name evidence="1" type="ORF">N337_01149</name>
</gene>
<dbReference type="EMBL" id="KK431088">
    <property type="protein sequence ID" value="KFQ89027.1"/>
    <property type="molecule type" value="Genomic_DNA"/>
</dbReference>
<dbReference type="OrthoDB" id="5403181at2759"/>
<organism evidence="1 2">
    <name type="scientific">Phoenicopterus ruber ruber</name>
    <dbReference type="NCBI Taxonomy" id="9218"/>
    <lineage>
        <taxon>Eukaryota</taxon>
        <taxon>Metazoa</taxon>
        <taxon>Chordata</taxon>
        <taxon>Craniata</taxon>
        <taxon>Vertebrata</taxon>
        <taxon>Euteleostomi</taxon>
        <taxon>Archelosauria</taxon>
        <taxon>Archosauria</taxon>
        <taxon>Dinosauria</taxon>
        <taxon>Saurischia</taxon>
        <taxon>Theropoda</taxon>
        <taxon>Coelurosauria</taxon>
        <taxon>Aves</taxon>
        <taxon>Neognathae</taxon>
        <taxon>Neoaves</taxon>
        <taxon>Mirandornithes</taxon>
        <taxon>Phoenicopteriformes</taxon>
        <taxon>Phoenicopteridae</taxon>
        <taxon>Phoenicopterus</taxon>
    </lineage>
</organism>
<name>A0A091UFT3_PHORB</name>
<accession>A0A091UFT3</accession>
<dbReference type="InterPro" id="IPR023393">
    <property type="entry name" value="START-like_dom_sf"/>
</dbReference>
<evidence type="ECO:0000313" key="2">
    <source>
        <dbReference type="Proteomes" id="UP000053700"/>
    </source>
</evidence>
<reference evidence="1 2" key="1">
    <citation type="submission" date="2014-04" db="EMBL/GenBank/DDBJ databases">
        <title>Genome evolution of avian class.</title>
        <authorList>
            <person name="Zhang G."/>
            <person name="Li C."/>
        </authorList>
    </citation>
    <scope>NUCLEOTIDE SEQUENCE [LARGE SCALE GENOMIC DNA]</scope>
    <source>
        <strain evidence="1">BGI_N337</strain>
    </source>
</reference>
<protein>
    <submittedName>
        <fullName evidence="1">PCTP-like</fullName>
    </submittedName>
</protein>
<sequence>GSLPKWVVNKASQYLAPQMLKKLHKACVKYPAWKEQHDANVTPWPYPEQNKLPLLALPELALRRAASLGNADE</sequence>
<keyword evidence="2" id="KW-1185">Reference proteome</keyword>
<proteinExistence type="predicted"/>
<evidence type="ECO:0000313" key="1">
    <source>
        <dbReference type="EMBL" id="KFQ89027.1"/>
    </source>
</evidence>
<feature type="non-terminal residue" evidence="1">
    <location>
        <position position="1"/>
    </location>
</feature>